<dbReference type="Proteomes" id="UP000298663">
    <property type="component" value="Unassembled WGS sequence"/>
</dbReference>
<keyword evidence="2" id="KW-1185">Reference proteome</keyword>
<dbReference type="EMBL" id="AZBU02000007">
    <property type="protein sequence ID" value="TKR70416.1"/>
    <property type="molecule type" value="Genomic_DNA"/>
</dbReference>
<proteinExistence type="predicted"/>
<gene>
    <name evidence="1" type="ORF">L596_022448</name>
</gene>
<reference evidence="1 2" key="1">
    <citation type="journal article" date="2015" name="Genome Biol.">
        <title>Comparative genomics of Steinernema reveals deeply conserved gene regulatory networks.</title>
        <authorList>
            <person name="Dillman A.R."/>
            <person name="Macchietto M."/>
            <person name="Porter C.F."/>
            <person name="Rogers A."/>
            <person name="Williams B."/>
            <person name="Antoshechkin I."/>
            <person name="Lee M.M."/>
            <person name="Goodwin Z."/>
            <person name="Lu X."/>
            <person name="Lewis E.E."/>
            <person name="Goodrich-Blair H."/>
            <person name="Stock S.P."/>
            <person name="Adams B.J."/>
            <person name="Sternberg P.W."/>
            <person name="Mortazavi A."/>
        </authorList>
    </citation>
    <scope>NUCLEOTIDE SEQUENCE [LARGE SCALE GENOMIC DNA]</scope>
    <source>
        <strain evidence="1 2">ALL</strain>
    </source>
</reference>
<name>A0A4U5MLQ5_STECR</name>
<evidence type="ECO:0000313" key="2">
    <source>
        <dbReference type="Proteomes" id="UP000298663"/>
    </source>
</evidence>
<accession>A0A4U5MLQ5</accession>
<organism evidence="1 2">
    <name type="scientific">Steinernema carpocapsae</name>
    <name type="common">Entomopathogenic nematode</name>
    <dbReference type="NCBI Taxonomy" id="34508"/>
    <lineage>
        <taxon>Eukaryota</taxon>
        <taxon>Metazoa</taxon>
        <taxon>Ecdysozoa</taxon>
        <taxon>Nematoda</taxon>
        <taxon>Chromadorea</taxon>
        <taxon>Rhabditida</taxon>
        <taxon>Tylenchina</taxon>
        <taxon>Panagrolaimomorpha</taxon>
        <taxon>Strongyloidoidea</taxon>
        <taxon>Steinernematidae</taxon>
        <taxon>Steinernema</taxon>
    </lineage>
</organism>
<sequence>MTRIYFNTLFQFSSIYYAQSHQQYCIKGCSIECELVKPGIFCLCDSYCFCHPMSSTPKTIKVIYPNERLLY</sequence>
<comment type="caution">
    <text evidence="1">The sequence shown here is derived from an EMBL/GenBank/DDBJ whole genome shotgun (WGS) entry which is preliminary data.</text>
</comment>
<dbReference type="AlphaFoldDB" id="A0A4U5MLQ5"/>
<reference evidence="1 2" key="2">
    <citation type="journal article" date="2019" name="G3 (Bethesda)">
        <title>Hybrid Assembly of the Genome of the Entomopathogenic Nematode Steinernema carpocapsae Identifies the X-Chromosome.</title>
        <authorList>
            <person name="Serra L."/>
            <person name="Macchietto M."/>
            <person name="Macias-Munoz A."/>
            <person name="McGill C.J."/>
            <person name="Rodriguez I.M."/>
            <person name="Rodriguez B."/>
            <person name="Murad R."/>
            <person name="Mortazavi A."/>
        </authorList>
    </citation>
    <scope>NUCLEOTIDE SEQUENCE [LARGE SCALE GENOMIC DNA]</scope>
    <source>
        <strain evidence="1 2">ALL</strain>
    </source>
</reference>
<evidence type="ECO:0000313" key="1">
    <source>
        <dbReference type="EMBL" id="TKR70416.1"/>
    </source>
</evidence>
<protein>
    <submittedName>
        <fullName evidence="1">Uncharacterized protein</fullName>
    </submittedName>
</protein>